<dbReference type="Gene3D" id="3.40.50.720">
    <property type="entry name" value="NAD(P)-binding Rossmann-like Domain"/>
    <property type="match status" value="1"/>
</dbReference>
<protein>
    <recommendedName>
        <fullName evidence="1">RmlD-like substrate binding domain-containing protein</fullName>
    </recommendedName>
</protein>
<proteinExistence type="predicted"/>
<dbReference type="PANTHER" id="PTHR43242:SF1">
    <property type="entry name" value="NAD(P)-BINDING ROSSMANN-FOLD SUPERFAMILY PROTEIN"/>
    <property type="match status" value="1"/>
</dbReference>
<dbReference type="InterPro" id="IPR036291">
    <property type="entry name" value="NAD(P)-bd_dom_sf"/>
</dbReference>
<keyword evidence="3" id="KW-1185">Reference proteome</keyword>
<evidence type="ECO:0000259" key="1">
    <source>
        <dbReference type="Pfam" id="PF04321"/>
    </source>
</evidence>
<dbReference type="InterPro" id="IPR029903">
    <property type="entry name" value="RmlD-like-bd"/>
</dbReference>
<dbReference type="Pfam" id="PF04321">
    <property type="entry name" value="RmlD_sub_bind"/>
    <property type="match status" value="1"/>
</dbReference>
<dbReference type="AlphaFoldDB" id="A0A8S1IUT4"/>
<organism evidence="2 3">
    <name type="scientific">Ostreobium quekettii</name>
    <dbReference type="NCBI Taxonomy" id="121088"/>
    <lineage>
        <taxon>Eukaryota</taxon>
        <taxon>Viridiplantae</taxon>
        <taxon>Chlorophyta</taxon>
        <taxon>core chlorophytes</taxon>
        <taxon>Ulvophyceae</taxon>
        <taxon>TCBD clade</taxon>
        <taxon>Bryopsidales</taxon>
        <taxon>Ostreobineae</taxon>
        <taxon>Ostreobiaceae</taxon>
        <taxon>Ostreobium</taxon>
    </lineage>
</organism>
<evidence type="ECO:0000313" key="3">
    <source>
        <dbReference type="Proteomes" id="UP000708148"/>
    </source>
</evidence>
<dbReference type="OrthoDB" id="6235964at2759"/>
<comment type="caution">
    <text evidence="2">The sequence shown here is derived from an EMBL/GenBank/DDBJ whole genome shotgun (WGS) entry which is preliminary data.</text>
</comment>
<dbReference type="CDD" id="cd05254">
    <property type="entry name" value="dTDP_HR_like_SDR_e"/>
    <property type="match status" value="1"/>
</dbReference>
<dbReference type="SUPFAM" id="SSF51735">
    <property type="entry name" value="NAD(P)-binding Rossmann-fold domains"/>
    <property type="match status" value="1"/>
</dbReference>
<dbReference type="PANTHER" id="PTHR43242">
    <property type="entry name" value="NAD(P)-BINDING ROSSMANN-FOLD SUPERFAMILY PROTEIN"/>
    <property type="match status" value="1"/>
</dbReference>
<name>A0A8S1IUT4_9CHLO</name>
<reference evidence="2" key="1">
    <citation type="submission" date="2020-12" db="EMBL/GenBank/DDBJ databases">
        <authorList>
            <person name="Iha C."/>
        </authorList>
    </citation>
    <scope>NUCLEOTIDE SEQUENCE</scope>
</reference>
<accession>A0A8S1IUT4</accession>
<gene>
    <name evidence="2" type="ORF">OSTQU699_LOCUS2830</name>
</gene>
<evidence type="ECO:0000313" key="2">
    <source>
        <dbReference type="EMBL" id="CAD7697469.1"/>
    </source>
</evidence>
<dbReference type="EMBL" id="CAJHUC010000663">
    <property type="protein sequence ID" value="CAD7697469.1"/>
    <property type="molecule type" value="Genomic_DNA"/>
</dbReference>
<feature type="domain" description="RmlD-like substrate binding" evidence="1">
    <location>
        <begin position="4"/>
        <end position="304"/>
    </location>
</feature>
<dbReference type="Proteomes" id="UP000708148">
    <property type="component" value="Unassembled WGS sequence"/>
</dbReference>
<sequence length="307" mass="33734">MASVLVTGGSGYLGQFLVSRLSERRKVGYTYNSHLAEALNVLDGVKAFKVDMATGEGLQECLSSFGDLACIVNCAAISKPGECEEDPERARSINIPTKLLDALLELRSATGQEPLLIHISTDQVYDGSKEWWREDDTCQPVNVYGKTKLEAESAVQARWPNHAILRSSIIYGPQPLVPVSRPLMLDFIVSSLRSGQETSFIEDEFRCPIFVDDIVAVVDELMAKGAAVSHRLFNMGGPQRMSRVDMAMEVANHLGTGTDTIVRVPSSSFKRNVRSPLDISMRVERLATELDIKLTPFAGALSKIFPQ</sequence>